<organism evidence="1 2">
    <name type="scientific">Punica granatum</name>
    <name type="common">Pomegranate</name>
    <dbReference type="NCBI Taxonomy" id="22663"/>
    <lineage>
        <taxon>Eukaryota</taxon>
        <taxon>Viridiplantae</taxon>
        <taxon>Streptophyta</taxon>
        <taxon>Embryophyta</taxon>
        <taxon>Tracheophyta</taxon>
        <taxon>Spermatophyta</taxon>
        <taxon>Magnoliopsida</taxon>
        <taxon>eudicotyledons</taxon>
        <taxon>Gunneridae</taxon>
        <taxon>Pentapetalae</taxon>
        <taxon>rosids</taxon>
        <taxon>malvids</taxon>
        <taxon>Myrtales</taxon>
        <taxon>Lythraceae</taxon>
        <taxon>Punica</taxon>
    </lineage>
</organism>
<proteinExistence type="predicted"/>
<name>A0A2I0K556_PUNGR</name>
<gene>
    <name evidence="1" type="ORF">CRG98_016325</name>
</gene>
<dbReference type="AlphaFoldDB" id="A0A2I0K556"/>
<dbReference type="EMBL" id="PGOL01000895">
    <property type="protein sequence ID" value="PKI63280.1"/>
    <property type="molecule type" value="Genomic_DNA"/>
</dbReference>
<dbReference type="Proteomes" id="UP000233551">
    <property type="component" value="Unassembled WGS sequence"/>
</dbReference>
<protein>
    <submittedName>
        <fullName evidence="1">Uncharacterized protein</fullName>
    </submittedName>
</protein>
<comment type="caution">
    <text evidence="1">The sequence shown here is derived from an EMBL/GenBank/DDBJ whole genome shotgun (WGS) entry which is preliminary data.</text>
</comment>
<accession>A0A2I0K556</accession>
<evidence type="ECO:0000313" key="1">
    <source>
        <dbReference type="EMBL" id="PKI63280.1"/>
    </source>
</evidence>
<keyword evidence="2" id="KW-1185">Reference proteome</keyword>
<sequence length="312" mass="34168">MARERERVDLGPLMLTDLSNDGARCLLEGLSLEFEIAILSYEADMSPSRGNAPWGSMRICTVFDLSEADPAAGSIVCCSCWQLVSPLKRLLAGNAPVSPLGLLLARRLLVAPSDAGPTGMVVKGCVRDACSSVSGRRGDPWRVFALAMRMRFYFRRPQCEAFKAHVGHARAYRGIFNDALAALSIIRCVRRLRTLLVMVPSPRGVFDLTGSILLSLEFARAKGSKDSTSECVVFCLRRGVASAAPLFVGLGFVLSPVYLLETPRLCIAWSLWCALPYLVRVGPSWRFGFRIFGSRTSRCSSLQTLQMISPIV</sequence>
<evidence type="ECO:0000313" key="2">
    <source>
        <dbReference type="Proteomes" id="UP000233551"/>
    </source>
</evidence>
<reference evidence="1 2" key="1">
    <citation type="submission" date="2017-11" db="EMBL/GenBank/DDBJ databases">
        <title>De-novo sequencing of pomegranate (Punica granatum L.) genome.</title>
        <authorList>
            <person name="Akparov Z."/>
            <person name="Amiraslanov A."/>
            <person name="Hajiyeva S."/>
            <person name="Abbasov M."/>
            <person name="Kaur K."/>
            <person name="Hamwieh A."/>
            <person name="Solovyev V."/>
            <person name="Salamov A."/>
            <person name="Braich B."/>
            <person name="Kosarev P."/>
            <person name="Mahmoud A."/>
            <person name="Hajiyev E."/>
            <person name="Babayeva S."/>
            <person name="Izzatullayeva V."/>
            <person name="Mammadov A."/>
            <person name="Mammadov A."/>
            <person name="Sharifova S."/>
            <person name="Ojaghi J."/>
            <person name="Eynullazada K."/>
            <person name="Bayramov B."/>
            <person name="Abdulazimova A."/>
            <person name="Shahmuradov I."/>
        </authorList>
    </citation>
    <scope>NUCLEOTIDE SEQUENCE [LARGE SCALE GENOMIC DNA]</scope>
    <source>
        <strain evidence="2">cv. AG2017</strain>
        <tissue evidence="1">Leaf</tissue>
    </source>
</reference>